<evidence type="ECO:0000256" key="1">
    <source>
        <dbReference type="ARBA" id="ARBA00001946"/>
    </source>
</evidence>
<dbReference type="InterPro" id="IPR051804">
    <property type="entry name" value="Carb_Metab_Reg_Kinase/Isom"/>
</dbReference>
<comment type="caution">
    <text evidence="8">The sequence shown here is derived from an EMBL/GenBank/DDBJ whole genome shotgun (WGS) entry which is preliminary data.</text>
</comment>
<dbReference type="RefSeq" id="WP_307327108.1">
    <property type="nucleotide sequence ID" value="NZ_JAUSUG010000013.1"/>
</dbReference>
<dbReference type="InterPro" id="IPR000600">
    <property type="entry name" value="ROK"/>
</dbReference>
<keyword evidence="5" id="KW-0460">Magnesium</keyword>
<evidence type="ECO:0000313" key="8">
    <source>
        <dbReference type="EMBL" id="MDQ0255871.1"/>
    </source>
</evidence>
<evidence type="ECO:0000256" key="2">
    <source>
        <dbReference type="ARBA" id="ARBA00006479"/>
    </source>
</evidence>
<comment type="similarity">
    <text evidence="2">Belongs to the ROK (NagC/XylR) family.</text>
</comment>
<dbReference type="SUPFAM" id="SSF53067">
    <property type="entry name" value="Actin-like ATPase domain"/>
    <property type="match status" value="1"/>
</dbReference>
<comment type="catalytic activity">
    <reaction evidence="7">
        <text>D-fructose + ATP = D-fructose 6-phosphate + ADP + H(+)</text>
        <dbReference type="Rhea" id="RHEA:16125"/>
        <dbReference type="ChEBI" id="CHEBI:15378"/>
        <dbReference type="ChEBI" id="CHEBI:30616"/>
        <dbReference type="ChEBI" id="CHEBI:37721"/>
        <dbReference type="ChEBI" id="CHEBI:61527"/>
        <dbReference type="ChEBI" id="CHEBI:456216"/>
        <dbReference type="EC" id="2.7.1.4"/>
    </reaction>
</comment>
<dbReference type="CDD" id="cd24067">
    <property type="entry name" value="ASKHA_NBD_ROK_BsFRK-like"/>
    <property type="match status" value="1"/>
</dbReference>
<proteinExistence type="inferred from homology"/>
<evidence type="ECO:0000256" key="7">
    <source>
        <dbReference type="ARBA" id="ARBA00048451"/>
    </source>
</evidence>
<gene>
    <name evidence="8" type="ORF">J2S74_003255</name>
</gene>
<dbReference type="Pfam" id="PF00480">
    <property type="entry name" value="ROK"/>
    <property type="match status" value="1"/>
</dbReference>
<reference evidence="8 9" key="1">
    <citation type="submission" date="2023-07" db="EMBL/GenBank/DDBJ databases">
        <title>Genomic Encyclopedia of Type Strains, Phase IV (KMG-IV): sequencing the most valuable type-strain genomes for metagenomic binning, comparative biology and taxonomic classification.</title>
        <authorList>
            <person name="Goeker M."/>
        </authorList>
    </citation>
    <scope>NUCLEOTIDE SEQUENCE [LARGE SCALE GENOMIC DNA]</scope>
    <source>
        <strain evidence="8 9">DSM 9768</strain>
    </source>
</reference>
<name>A0ABT9ZXA1_9BACI</name>
<dbReference type="EC" id="2.7.1.4" evidence="6"/>
<keyword evidence="9" id="KW-1185">Reference proteome</keyword>
<keyword evidence="8" id="KW-0808">Transferase</keyword>
<evidence type="ECO:0000256" key="4">
    <source>
        <dbReference type="ARBA" id="ARBA00022833"/>
    </source>
</evidence>
<protein>
    <recommendedName>
        <fullName evidence="6">fructokinase</fullName>
        <ecNumber evidence="6">2.7.1.4</ecNumber>
    </recommendedName>
</protein>
<evidence type="ECO:0000256" key="6">
    <source>
        <dbReference type="ARBA" id="ARBA00038887"/>
    </source>
</evidence>
<evidence type="ECO:0000256" key="5">
    <source>
        <dbReference type="ARBA" id="ARBA00022842"/>
    </source>
</evidence>
<dbReference type="InterPro" id="IPR043129">
    <property type="entry name" value="ATPase_NBD"/>
</dbReference>
<comment type="cofactor">
    <cofactor evidence="1">
        <name>Mg(2+)</name>
        <dbReference type="ChEBI" id="CHEBI:18420"/>
    </cofactor>
</comment>
<keyword evidence="4" id="KW-0862">Zinc</keyword>
<evidence type="ECO:0000313" key="9">
    <source>
        <dbReference type="Proteomes" id="UP001230005"/>
    </source>
</evidence>
<keyword evidence="3" id="KW-0479">Metal-binding</keyword>
<dbReference type="Proteomes" id="UP001230005">
    <property type="component" value="Unassembled WGS sequence"/>
</dbReference>
<dbReference type="Gene3D" id="3.30.420.40">
    <property type="match status" value="2"/>
</dbReference>
<organism evidence="8 9">
    <name type="scientific">Evansella vedderi</name>
    <dbReference type="NCBI Taxonomy" id="38282"/>
    <lineage>
        <taxon>Bacteria</taxon>
        <taxon>Bacillati</taxon>
        <taxon>Bacillota</taxon>
        <taxon>Bacilli</taxon>
        <taxon>Bacillales</taxon>
        <taxon>Bacillaceae</taxon>
        <taxon>Evansella</taxon>
    </lineage>
</organism>
<dbReference type="PANTHER" id="PTHR42742:SF3">
    <property type="entry name" value="FRUCTOKINASE"/>
    <property type="match status" value="1"/>
</dbReference>
<dbReference type="GO" id="GO:0008865">
    <property type="term" value="F:fructokinase activity"/>
    <property type="evidence" value="ECO:0007669"/>
    <property type="project" value="UniProtKB-EC"/>
</dbReference>
<dbReference type="EMBL" id="JAUSUG010000013">
    <property type="protein sequence ID" value="MDQ0255871.1"/>
    <property type="molecule type" value="Genomic_DNA"/>
</dbReference>
<evidence type="ECO:0000256" key="3">
    <source>
        <dbReference type="ARBA" id="ARBA00022723"/>
    </source>
</evidence>
<accession>A0ABT9ZXA1</accession>
<dbReference type="PANTHER" id="PTHR42742">
    <property type="entry name" value="TRANSCRIPTIONAL REPRESSOR MPRA"/>
    <property type="match status" value="1"/>
</dbReference>
<sequence length="296" mass="32748">MFYGAVEAGGTKFVCAVGDQEGKIIDKITLPTEEPQTTLSTIYSFFDNYHLTAIGIGSFGPIELNKDKENYGEILNTPKLSWKNFNIYEAFAKRYKVPTFISTDVNTAALGEYRWGSAKNANSCLYITVGTGIGAGFVNMGEVLNAWNHPEMGHIHVPRHKNDTFEGSCPYHKDCLEGLASGSSIEARYKRKGKELGHEKEVWELEGYYLAQAIMSYSLILGPEKIILGGGVMKQQTLYPIIREQLAKLLNDYITIEKMEEYIVPPSLNDNQGIMGALALAIHGYAIKSSEGPVNT</sequence>